<dbReference type="OrthoDB" id="2557667at2759"/>
<keyword evidence="2" id="KW-0732">Signal</keyword>
<organism evidence="3 4">
    <name type="scientific">Ustilago bromivora</name>
    <dbReference type="NCBI Taxonomy" id="307758"/>
    <lineage>
        <taxon>Eukaryota</taxon>
        <taxon>Fungi</taxon>
        <taxon>Dikarya</taxon>
        <taxon>Basidiomycota</taxon>
        <taxon>Ustilaginomycotina</taxon>
        <taxon>Ustilaginomycetes</taxon>
        <taxon>Ustilaginales</taxon>
        <taxon>Ustilaginaceae</taxon>
        <taxon>Ustilago</taxon>
    </lineage>
</organism>
<feature type="signal peptide" evidence="2">
    <location>
        <begin position="1"/>
        <end position="20"/>
    </location>
</feature>
<dbReference type="AlphaFoldDB" id="A0A1K0G829"/>
<gene>
    <name evidence="3" type="ORF">UBRO_20230</name>
</gene>
<feature type="compositionally biased region" description="Polar residues" evidence="1">
    <location>
        <begin position="55"/>
        <end position="64"/>
    </location>
</feature>
<protein>
    <submittedName>
        <fullName evidence="3">Uncharacterized protein</fullName>
    </submittedName>
</protein>
<reference evidence="4" key="1">
    <citation type="submission" date="2016-04" db="EMBL/GenBank/DDBJ databases">
        <authorList>
            <person name="Guldener U."/>
            <person name="Guldener U."/>
        </authorList>
    </citation>
    <scope>NUCLEOTIDE SEQUENCE [LARGE SCALE GENOMIC DNA]</scope>
    <source>
        <strain evidence="4">UB2112</strain>
    </source>
</reference>
<dbReference type="Proteomes" id="UP000179920">
    <property type="component" value="Chromosome XII"/>
</dbReference>
<evidence type="ECO:0000313" key="4">
    <source>
        <dbReference type="Proteomes" id="UP000179920"/>
    </source>
</evidence>
<dbReference type="EMBL" id="LT558128">
    <property type="protein sequence ID" value="SAM83899.1"/>
    <property type="molecule type" value="Genomic_DNA"/>
</dbReference>
<proteinExistence type="predicted"/>
<name>A0A1K0G829_9BASI</name>
<evidence type="ECO:0000313" key="3">
    <source>
        <dbReference type="EMBL" id="SAM83899.1"/>
    </source>
</evidence>
<evidence type="ECO:0000256" key="2">
    <source>
        <dbReference type="SAM" id="SignalP"/>
    </source>
</evidence>
<evidence type="ECO:0000256" key="1">
    <source>
        <dbReference type="SAM" id="MobiDB-lite"/>
    </source>
</evidence>
<feature type="region of interest" description="Disordered" evidence="1">
    <location>
        <begin position="45"/>
        <end position="64"/>
    </location>
</feature>
<feature type="chain" id="PRO_5009664214" evidence="2">
    <location>
        <begin position="21"/>
        <end position="213"/>
    </location>
</feature>
<sequence>MLLLWEYCFCLTMLPELTLSDNPQDKEVPTAPPKQLLASVETPLRYDSNKDNDDSALTPSPSSAPRYFESSTLLAGNYNINYLFVQLANLEPSKLHNLYCRLKKDLMKMEKITKLTLLNKVRKVCVYQANVCKLITNINKHWAKANSMGHCLPEILKVKTLIDQARSIMLRYRQIANSNLFAWIMEANGSQQQLLVGRMRRHRTRCAGGTGII</sequence>
<accession>A0A1K0G829</accession>